<evidence type="ECO:0000259" key="1">
    <source>
        <dbReference type="Pfam" id="PF13460"/>
    </source>
</evidence>
<organism evidence="2 3">
    <name type="scientific">Sulfurihydrogenibium yellowstonense SS-5</name>
    <dbReference type="NCBI Taxonomy" id="432331"/>
    <lineage>
        <taxon>Bacteria</taxon>
        <taxon>Pseudomonadati</taxon>
        <taxon>Aquificota</taxon>
        <taxon>Aquificia</taxon>
        <taxon>Aquificales</taxon>
        <taxon>Hydrogenothermaceae</taxon>
        <taxon>Sulfurihydrogenibium</taxon>
    </lineage>
</organism>
<dbReference type="Proteomes" id="UP000005540">
    <property type="component" value="Unassembled WGS sequence"/>
</dbReference>
<dbReference type="AlphaFoldDB" id="C4FI94"/>
<dbReference type="InterPro" id="IPR016040">
    <property type="entry name" value="NAD(P)-bd_dom"/>
</dbReference>
<sequence>MNVIIYGSYGFVGRYIVRNLYNKVNLILPARNIKKIQEVFKDLSLINYVQINENDIQEPIYKFNPDIVINLIGILTETSNQTFEKVHFEITKNLVDASKAVGVKKFIQMSALGADVNSKSRYLKTKAMAEEYIIKSGLNYVIFRPSIIIGREQKLFEDFRFYSKITPIFMAPYDAKVQPVSVLDVADCFEKATISDIKNEIFELCGNEVIDYVELFKFALDFTGVKRVVMPVPKKTFKLLLPVFSLMPKPIMTLDQYYMLEKDNVCSGRYKGVKDLLGFVRD</sequence>
<comment type="caution">
    <text evidence="2">The sequence shown here is derived from an EMBL/GenBank/DDBJ whole genome shotgun (WGS) entry which is preliminary data.</text>
</comment>
<dbReference type="CDD" id="cd05271">
    <property type="entry name" value="NDUFA9_like_SDR_a"/>
    <property type="match status" value="1"/>
</dbReference>
<dbReference type="GO" id="GO:0044877">
    <property type="term" value="F:protein-containing complex binding"/>
    <property type="evidence" value="ECO:0007669"/>
    <property type="project" value="TreeGrafter"/>
</dbReference>
<accession>C4FI94</accession>
<dbReference type="SUPFAM" id="SSF51735">
    <property type="entry name" value="NAD(P)-binding Rossmann-fold domains"/>
    <property type="match status" value="1"/>
</dbReference>
<protein>
    <submittedName>
        <fullName evidence="2">NADH dehydrogenase</fullName>
    </submittedName>
</protein>
<reference evidence="2 3" key="1">
    <citation type="submission" date="2009-04" db="EMBL/GenBank/DDBJ databases">
        <authorList>
            <person name="Reysenbach A.-L."/>
            <person name="Heidelberg J.F."/>
            <person name="Nelson W.C."/>
        </authorList>
    </citation>
    <scope>NUCLEOTIDE SEQUENCE [LARGE SCALE GENOMIC DNA]</scope>
    <source>
        <strain evidence="2 3">SS-5</strain>
    </source>
</reference>
<evidence type="ECO:0000313" key="3">
    <source>
        <dbReference type="Proteomes" id="UP000005540"/>
    </source>
</evidence>
<keyword evidence="3" id="KW-1185">Reference proteome</keyword>
<dbReference type="EMBL" id="ABZS01000016">
    <property type="protein sequence ID" value="EEP61217.1"/>
    <property type="molecule type" value="Genomic_DNA"/>
</dbReference>
<evidence type="ECO:0000313" key="2">
    <source>
        <dbReference type="EMBL" id="EEP61217.1"/>
    </source>
</evidence>
<dbReference type="InterPro" id="IPR036291">
    <property type="entry name" value="NAD(P)-bd_dom_sf"/>
</dbReference>
<name>C4FI94_9AQUI</name>
<dbReference type="RefSeq" id="WP_007545712.1">
    <property type="nucleotide sequence ID" value="NZ_ABZS01000016.1"/>
</dbReference>
<dbReference type="Gene3D" id="3.40.50.720">
    <property type="entry name" value="NAD(P)-binding Rossmann-like Domain"/>
    <property type="match status" value="1"/>
</dbReference>
<dbReference type="PANTHER" id="PTHR12126:SF11">
    <property type="entry name" value="NADH DEHYDROGENASE [UBIQUINONE] 1 ALPHA SUBCOMPLEX SUBUNIT 9, MITOCHONDRIAL"/>
    <property type="match status" value="1"/>
</dbReference>
<dbReference type="PANTHER" id="PTHR12126">
    <property type="entry name" value="NADH-UBIQUINONE OXIDOREDUCTASE 39 KDA SUBUNIT-RELATED"/>
    <property type="match status" value="1"/>
</dbReference>
<dbReference type="InterPro" id="IPR051207">
    <property type="entry name" value="ComplexI_NDUFA9_subunit"/>
</dbReference>
<feature type="domain" description="NAD(P)-binding" evidence="1">
    <location>
        <begin position="7"/>
        <end position="148"/>
    </location>
</feature>
<dbReference type="Pfam" id="PF13460">
    <property type="entry name" value="NAD_binding_10"/>
    <property type="match status" value="1"/>
</dbReference>
<gene>
    <name evidence="2" type="ORF">SULYE_0278</name>
</gene>
<dbReference type="OrthoDB" id="9807212at2"/>
<proteinExistence type="predicted"/>